<proteinExistence type="predicted"/>
<evidence type="ECO:0000313" key="1">
    <source>
        <dbReference type="EMBL" id="QJD95159.1"/>
    </source>
</evidence>
<dbReference type="AlphaFoldDB" id="A0A7L5DYN6"/>
<sequence>MNIQLANTLFDNGTFMEMYKAGFITEKVFVYREIYLWIQAQMQTRNLNKNKAVLEAEVKFGKDERTIWRALNSFSLDTDKPVSPLI</sequence>
<dbReference type="Proteomes" id="UP000503278">
    <property type="component" value="Chromosome"/>
</dbReference>
<evidence type="ECO:0000313" key="2">
    <source>
        <dbReference type="Proteomes" id="UP000503278"/>
    </source>
</evidence>
<name>A0A7L5DYN6_9SPHI</name>
<organism evidence="1 2">
    <name type="scientific">Mucilaginibacter robiniae</name>
    <dbReference type="NCBI Taxonomy" id="2728022"/>
    <lineage>
        <taxon>Bacteria</taxon>
        <taxon>Pseudomonadati</taxon>
        <taxon>Bacteroidota</taxon>
        <taxon>Sphingobacteriia</taxon>
        <taxon>Sphingobacteriales</taxon>
        <taxon>Sphingobacteriaceae</taxon>
        <taxon>Mucilaginibacter</taxon>
    </lineage>
</organism>
<gene>
    <name evidence="1" type="ORF">HH214_04325</name>
</gene>
<dbReference type="EMBL" id="CP051682">
    <property type="protein sequence ID" value="QJD95159.1"/>
    <property type="molecule type" value="Genomic_DNA"/>
</dbReference>
<dbReference type="RefSeq" id="WP_169606176.1">
    <property type="nucleotide sequence ID" value="NZ_CP051682.1"/>
</dbReference>
<dbReference type="KEGG" id="mrob:HH214_04325"/>
<keyword evidence="2" id="KW-1185">Reference proteome</keyword>
<reference evidence="1 2" key="1">
    <citation type="submission" date="2020-04" db="EMBL/GenBank/DDBJ databases">
        <title>Genome sequencing of novel species.</title>
        <authorList>
            <person name="Heo J."/>
            <person name="Kim S.-J."/>
            <person name="Kim J.-S."/>
            <person name="Hong S.-B."/>
            <person name="Kwon S.-W."/>
        </authorList>
    </citation>
    <scope>NUCLEOTIDE SEQUENCE [LARGE SCALE GENOMIC DNA]</scope>
    <source>
        <strain evidence="1 2">F39-2</strain>
    </source>
</reference>
<accession>A0A7L5DYN6</accession>
<protein>
    <submittedName>
        <fullName evidence="1">Uncharacterized protein</fullName>
    </submittedName>
</protein>